<dbReference type="Proteomes" id="UP000823388">
    <property type="component" value="Chromosome 5N"/>
</dbReference>
<keyword evidence="3" id="KW-1185">Reference proteome</keyword>
<sequence>MTRPTQSFVCPSPSIIHQSRRHFSTAPPAFKPTLPIHVRSAPRAQPPRRAFRPRPARVAVRGRPRRRGDATAPGAAATSPPLPSLAPSADEGNRPEYLVIFREREGGSLPGNERGSKQVVGARHLSAELSPNTVLPPA</sequence>
<reference evidence="2" key="1">
    <citation type="submission" date="2020-05" db="EMBL/GenBank/DDBJ databases">
        <title>WGS assembly of Panicum virgatum.</title>
        <authorList>
            <person name="Lovell J.T."/>
            <person name="Jenkins J."/>
            <person name="Shu S."/>
            <person name="Juenger T.E."/>
            <person name="Schmutz J."/>
        </authorList>
    </citation>
    <scope>NUCLEOTIDE SEQUENCE</scope>
    <source>
        <strain evidence="2">AP13</strain>
    </source>
</reference>
<accession>A0A8T0S5N9</accession>
<feature type="region of interest" description="Disordered" evidence="1">
    <location>
        <begin position="1"/>
        <end position="138"/>
    </location>
</feature>
<feature type="compositionally biased region" description="Basic residues" evidence="1">
    <location>
        <begin position="49"/>
        <end position="66"/>
    </location>
</feature>
<gene>
    <name evidence="2" type="ORF">PVAP13_5NG524800</name>
</gene>
<comment type="caution">
    <text evidence="2">The sequence shown here is derived from an EMBL/GenBank/DDBJ whole genome shotgun (WGS) entry which is preliminary data.</text>
</comment>
<name>A0A8T0S5N9_PANVG</name>
<evidence type="ECO:0000256" key="1">
    <source>
        <dbReference type="SAM" id="MobiDB-lite"/>
    </source>
</evidence>
<feature type="compositionally biased region" description="Low complexity" evidence="1">
    <location>
        <begin position="70"/>
        <end position="90"/>
    </location>
</feature>
<evidence type="ECO:0000313" key="2">
    <source>
        <dbReference type="EMBL" id="KAG2592083.1"/>
    </source>
</evidence>
<protein>
    <submittedName>
        <fullName evidence="2">Uncharacterized protein</fullName>
    </submittedName>
</protein>
<feature type="compositionally biased region" description="Polar residues" evidence="1">
    <location>
        <begin position="129"/>
        <end position="138"/>
    </location>
</feature>
<organism evidence="2 3">
    <name type="scientific">Panicum virgatum</name>
    <name type="common">Blackwell switchgrass</name>
    <dbReference type="NCBI Taxonomy" id="38727"/>
    <lineage>
        <taxon>Eukaryota</taxon>
        <taxon>Viridiplantae</taxon>
        <taxon>Streptophyta</taxon>
        <taxon>Embryophyta</taxon>
        <taxon>Tracheophyta</taxon>
        <taxon>Spermatophyta</taxon>
        <taxon>Magnoliopsida</taxon>
        <taxon>Liliopsida</taxon>
        <taxon>Poales</taxon>
        <taxon>Poaceae</taxon>
        <taxon>PACMAD clade</taxon>
        <taxon>Panicoideae</taxon>
        <taxon>Panicodae</taxon>
        <taxon>Paniceae</taxon>
        <taxon>Panicinae</taxon>
        <taxon>Panicum</taxon>
        <taxon>Panicum sect. Hiantes</taxon>
    </lineage>
</organism>
<dbReference type="EMBL" id="CM029046">
    <property type="protein sequence ID" value="KAG2592083.1"/>
    <property type="molecule type" value="Genomic_DNA"/>
</dbReference>
<evidence type="ECO:0000313" key="3">
    <source>
        <dbReference type="Proteomes" id="UP000823388"/>
    </source>
</evidence>
<proteinExistence type="predicted"/>
<dbReference type="AlphaFoldDB" id="A0A8T0S5N9"/>